<keyword evidence="3" id="KW-0472">Membrane</keyword>
<reference evidence="5 6" key="1">
    <citation type="submission" date="2014-02" db="EMBL/GenBank/DDBJ databases">
        <authorList>
            <person name="Genoscope - CEA"/>
        </authorList>
    </citation>
    <scope>NUCLEOTIDE SEQUENCE [LARGE SCALE GENOMIC DNA]</scope>
    <source>
        <strain evidence="5 6">CS03</strain>
    </source>
</reference>
<evidence type="ECO:0000256" key="1">
    <source>
        <dbReference type="ARBA" id="ARBA00022676"/>
    </source>
</evidence>
<feature type="transmembrane region" description="Helical" evidence="3">
    <location>
        <begin position="253"/>
        <end position="269"/>
    </location>
</feature>
<dbReference type="KEGG" id="xbv:XBW1_4667"/>
<dbReference type="Pfam" id="PF00535">
    <property type="entry name" value="Glycos_transf_2"/>
    <property type="match status" value="1"/>
</dbReference>
<dbReference type="SUPFAM" id="SSF53448">
    <property type="entry name" value="Nucleotide-diphospho-sugar transferases"/>
    <property type="match status" value="1"/>
</dbReference>
<name>A0A0B6XEL8_XENBV</name>
<evidence type="ECO:0000256" key="3">
    <source>
        <dbReference type="SAM" id="Phobius"/>
    </source>
</evidence>
<keyword evidence="1" id="KW-0328">Glycosyltransferase</keyword>
<dbReference type="InterPro" id="IPR001173">
    <property type="entry name" value="Glyco_trans_2-like"/>
</dbReference>
<keyword evidence="2" id="KW-0808">Transferase</keyword>
<keyword evidence="3" id="KW-0812">Transmembrane</keyword>
<keyword evidence="3" id="KW-1133">Transmembrane helix</keyword>
<dbReference type="CDD" id="cd00761">
    <property type="entry name" value="Glyco_tranf_GTA_type"/>
    <property type="match status" value="1"/>
</dbReference>
<organism evidence="5 6">
    <name type="scientific">Xenorhabdus bovienii</name>
    <name type="common">Xenorhabdus nematophila subsp. bovienii</name>
    <dbReference type="NCBI Taxonomy" id="40576"/>
    <lineage>
        <taxon>Bacteria</taxon>
        <taxon>Pseudomonadati</taxon>
        <taxon>Pseudomonadota</taxon>
        <taxon>Gammaproteobacteria</taxon>
        <taxon>Enterobacterales</taxon>
        <taxon>Morganellaceae</taxon>
        <taxon>Xenorhabdus</taxon>
    </lineage>
</organism>
<gene>
    <name evidence="5" type="ORF">XBW1_4667</name>
</gene>
<dbReference type="Proteomes" id="UP000032930">
    <property type="component" value="Chromosome"/>
</dbReference>
<dbReference type="AlphaFoldDB" id="A0A0B6XEL8"/>
<proteinExistence type="predicted"/>
<dbReference type="RefSeq" id="WP_051869065.1">
    <property type="nucleotide sequence ID" value="NZ_CAWMEF010000001.1"/>
</dbReference>
<evidence type="ECO:0000313" key="6">
    <source>
        <dbReference type="Proteomes" id="UP000032930"/>
    </source>
</evidence>
<dbReference type="PANTHER" id="PTHR22916:SF51">
    <property type="entry name" value="GLYCOSYLTRANSFERASE EPSH-RELATED"/>
    <property type="match status" value="1"/>
</dbReference>
<evidence type="ECO:0000313" key="5">
    <source>
        <dbReference type="EMBL" id="CDM92010.1"/>
    </source>
</evidence>
<sequence>MTYSYKKKISIIIPVYNVEKYIEKCINSIKKQSYNNFEAIVVNDGSTDKSIEKILPIIDHDSRFRILNKKNAGLSSARNQGIENSTGEYITFIDSDDYIHHNFLQDMIEKTIKTDSDICVCDVQTVGEKGNKIKYLKQNIDSENTSLDIYPIYLEAVSVLPNVGNKLYKKELFNKIKFPTGRYFEDIAVMHEIIFNTKKICYINKPLFYYVIRENSITQTQNEKYFIDRFWVAEYIREELKNKKIYEKYKKNYAILYLVHLVIPIIIYLENNPNCSIEKTKKRFDMDIYSFKNILALARKKLKLSFLLLIFKLVPKSAINILRLIKNGKN</sequence>
<dbReference type="GO" id="GO:0016758">
    <property type="term" value="F:hexosyltransferase activity"/>
    <property type="evidence" value="ECO:0007669"/>
    <property type="project" value="UniProtKB-ARBA"/>
</dbReference>
<evidence type="ECO:0000259" key="4">
    <source>
        <dbReference type="Pfam" id="PF00535"/>
    </source>
</evidence>
<dbReference type="PANTHER" id="PTHR22916">
    <property type="entry name" value="GLYCOSYLTRANSFERASE"/>
    <property type="match status" value="1"/>
</dbReference>
<dbReference type="EMBL" id="FO818637">
    <property type="protein sequence ID" value="CDM92010.1"/>
    <property type="molecule type" value="Genomic_DNA"/>
</dbReference>
<dbReference type="Gene3D" id="3.90.550.10">
    <property type="entry name" value="Spore Coat Polysaccharide Biosynthesis Protein SpsA, Chain A"/>
    <property type="match status" value="1"/>
</dbReference>
<evidence type="ECO:0000256" key="2">
    <source>
        <dbReference type="ARBA" id="ARBA00022679"/>
    </source>
</evidence>
<feature type="domain" description="Glycosyltransferase 2-like" evidence="4">
    <location>
        <begin position="10"/>
        <end position="177"/>
    </location>
</feature>
<accession>A0A0B6XEL8</accession>
<protein>
    <submittedName>
        <fullName evidence="5">Putative Cps2K</fullName>
    </submittedName>
</protein>
<dbReference type="InterPro" id="IPR029044">
    <property type="entry name" value="Nucleotide-diphossugar_trans"/>
</dbReference>